<sequence>MTGRVALVTGGATGIGAAITGRLLADGYHVLAVQRTEREASEGRRALASDRAYVAAHDLAGADGPRAAVAECVARFGGLDVLVNNAAVTGRPAVAPLDALDDARIDRIIDTNLKAPLRLAREALPHLAERGGVIVNVGSIAAFQAQPDAAAYVASKAGLAGLTRALAYDLAPRGIRVVHLAPGAVDTEASLDPAYTRERRDAGWSKPTPLGRAAAPHQVAEAVAWLVSDGAGPVTGSTLFVDGGLSAF</sequence>
<dbReference type="PROSITE" id="PS00061">
    <property type="entry name" value="ADH_SHORT"/>
    <property type="match status" value="1"/>
</dbReference>
<dbReference type="EC" id="1.1.1.-" evidence="3"/>
<dbReference type="PANTHER" id="PTHR43639:SF1">
    <property type="entry name" value="SHORT-CHAIN DEHYDROGENASE_REDUCTASE FAMILY PROTEIN"/>
    <property type="match status" value="1"/>
</dbReference>
<dbReference type="InterPro" id="IPR002347">
    <property type="entry name" value="SDR_fam"/>
</dbReference>
<dbReference type="SUPFAM" id="SSF51735">
    <property type="entry name" value="NAD(P)-binding Rossmann-fold domains"/>
    <property type="match status" value="1"/>
</dbReference>
<dbReference type="PANTHER" id="PTHR43639">
    <property type="entry name" value="OXIDOREDUCTASE, SHORT-CHAIN DEHYDROGENASE/REDUCTASE FAMILY (AFU_ORTHOLOGUE AFUA_5G02870)"/>
    <property type="match status" value="1"/>
</dbReference>
<dbReference type="PRINTS" id="PR00080">
    <property type="entry name" value="SDRFAMILY"/>
</dbReference>
<comment type="similarity">
    <text evidence="1">Belongs to the short-chain dehydrogenases/reductases (SDR) family.</text>
</comment>
<evidence type="ECO:0000256" key="2">
    <source>
        <dbReference type="ARBA" id="ARBA00023002"/>
    </source>
</evidence>
<proteinExistence type="inferred from homology"/>
<organism evidence="3 4">
    <name type="scientific">Phytohabitans kaempferiae</name>
    <dbReference type="NCBI Taxonomy" id="1620943"/>
    <lineage>
        <taxon>Bacteria</taxon>
        <taxon>Bacillati</taxon>
        <taxon>Actinomycetota</taxon>
        <taxon>Actinomycetes</taxon>
        <taxon>Micromonosporales</taxon>
        <taxon>Micromonosporaceae</taxon>
    </lineage>
</organism>
<dbReference type="RefSeq" id="WP_377253478.1">
    <property type="nucleotide sequence ID" value="NZ_JBHLUH010000042.1"/>
</dbReference>
<dbReference type="Pfam" id="PF13561">
    <property type="entry name" value="adh_short_C2"/>
    <property type="match status" value="1"/>
</dbReference>
<reference evidence="3 4" key="1">
    <citation type="submission" date="2024-09" db="EMBL/GenBank/DDBJ databases">
        <authorList>
            <person name="Sun Q."/>
            <person name="Mori K."/>
        </authorList>
    </citation>
    <scope>NUCLEOTIDE SEQUENCE [LARGE SCALE GENOMIC DNA]</scope>
    <source>
        <strain evidence="3 4">TBRC 3947</strain>
    </source>
</reference>
<name>A0ABV6M6J1_9ACTN</name>
<evidence type="ECO:0000313" key="3">
    <source>
        <dbReference type="EMBL" id="MFC0530321.1"/>
    </source>
</evidence>
<keyword evidence="2 3" id="KW-0560">Oxidoreductase</keyword>
<dbReference type="GO" id="GO:0016491">
    <property type="term" value="F:oxidoreductase activity"/>
    <property type="evidence" value="ECO:0007669"/>
    <property type="project" value="UniProtKB-KW"/>
</dbReference>
<dbReference type="CDD" id="cd05233">
    <property type="entry name" value="SDR_c"/>
    <property type="match status" value="1"/>
</dbReference>
<dbReference type="Gene3D" id="3.40.50.720">
    <property type="entry name" value="NAD(P)-binding Rossmann-like Domain"/>
    <property type="match status" value="1"/>
</dbReference>
<dbReference type="EMBL" id="JBHLUH010000042">
    <property type="protein sequence ID" value="MFC0530321.1"/>
    <property type="molecule type" value="Genomic_DNA"/>
</dbReference>
<keyword evidence="4" id="KW-1185">Reference proteome</keyword>
<dbReference type="PRINTS" id="PR00081">
    <property type="entry name" value="GDHRDH"/>
</dbReference>
<dbReference type="InterPro" id="IPR036291">
    <property type="entry name" value="NAD(P)-bd_dom_sf"/>
</dbReference>
<accession>A0ABV6M6J1</accession>
<dbReference type="Proteomes" id="UP001589867">
    <property type="component" value="Unassembled WGS sequence"/>
</dbReference>
<gene>
    <name evidence="3" type="ORF">ACFFIA_21900</name>
</gene>
<comment type="caution">
    <text evidence="3">The sequence shown here is derived from an EMBL/GenBank/DDBJ whole genome shotgun (WGS) entry which is preliminary data.</text>
</comment>
<evidence type="ECO:0000313" key="4">
    <source>
        <dbReference type="Proteomes" id="UP001589867"/>
    </source>
</evidence>
<evidence type="ECO:0000256" key="1">
    <source>
        <dbReference type="ARBA" id="ARBA00006484"/>
    </source>
</evidence>
<dbReference type="InterPro" id="IPR020904">
    <property type="entry name" value="Sc_DH/Rdtase_CS"/>
</dbReference>
<protein>
    <submittedName>
        <fullName evidence="3">SDR family NAD(P)-dependent oxidoreductase</fullName>
        <ecNumber evidence="3">1.1.1.-</ecNumber>
    </submittedName>
</protein>